<dbReference type="InterPro" id="IPR002347">
    <property type="entry name" value="SDR_fam"/>
</dbReference>
<organism evidence="5 6">
    <name type="scientific">Candidatus Dactylopiibacterium carminicum</name>
    <dbReference type="NCBI Taxonomy" id="857335"/>
    <lineage>
        <taxon>Bacteria</taxon>
        <taxon>Pseudomonadati</taxon>
        <taxon>Pseudomonadota</taxon>
        <taxon>Betaproteobacteria</taxon>
        <taxon>Rhodocyclales</taxon>
        <taxon>Rhodocyclaceae</taxon>
        <taxon>Candidatus Dactylopiibacterium</taxon>
    </lineage>
</organism>
<dbReference type="InterPro" id="IPR036291">
    <property type="entry name" value="NAD(P)-bd_dom_sf"/>
</dbReference>
<evidence type="ECO:0000256" key="3">
    <source>
        <dbReference type="RuleBase" id="RU000363"/>
    </source>
</evidence>
<evidence type="ECO:0000256" key="1">
    <source>
        <dbReference type="ARBA" id="ARBA00006484"/>
    </source>
</evidence>
<accession>A0A272ERN3</accession>
<reference evidence="5 6" key="2">
    <citation type="submission" date="2017-07" db="EMBL/GenBank/DDBJ databases">
        <title>Candidatus Dactylopiibacterium carminicum, a nitrogen-fixing symbiont of the cochineal insect Dactylopius coccus and Dactylopius opuntiae (Hemiptera: Coccoidea: Dactylopiidae).</title>
        <authorList>
            <person name="Vera A."/>
        </authorList>
    </citation>
    <scope>NUCLEOTIDE SEQUENCE [LARGE SCALE GENOMIC DNA]</scope>
    <source>
        <strain evidence="5 6">NFDCM</strain>
    </source>
</reference>
<dbReference type="Proteomes" id="UP000623509">
    <property type="component" value="Unassembled WGS sequence"/>
</dbReference>
<evidence type="ECO:0000313" key="4">
    <source>
        <dbReference type="EMBL" id="KAF7598857.1"/>
    </source>
</evidence>
<dbReference type="PRINTS" id="PR00080">
    <property type="entry name" value="SDRFAMILY"/>
</dbReference>
<gene>
    <name evidence="4" type="ORF">BGI27_11025</name>
    <name evidence="5" type="ORF">CGU29_10285</name>
</gene>
<dbReference type="PIRSF" id="PIRSF000126">
    <property type="entry name" value="11-beta-HSD1"/>
    <property type="match status" value="1"/>
</dbReference>
<name>A0A272ERN3_9RHOO</name>
<comment type="caution">
    <text evidence="5">The sequence shown here is derived from an EMBL/GenBank/DDBJ whole genome shotgun (WGS) entry which is preliminary data.</text>
</comment>
<evidence type="ECO:0000313" key="6">
    <source>
        <dbReference type="Proteomes" id="UP000216107"/>
    </source>
</evidence>
<dbReference type="GO" id="GO:0016491">
    <property type="term" value="F:oxidoreductase activity"/>
    <property type="evidence" value="ECO:0007669"/>
    <property type="project" value="UniProtKB-KW"/>
</dbReference>
<dbReference type="Gene3D" id="3.40.50.720">
    <property type="entry name" value="NAD(P)-binding Rossmann-like Domain"/>
    <property type="match status" value="1"/>
</dbReference>
<keyword evidence="2" id="KW-0560">Oxidoreductase</keyword>
<reference evidence="4 7" key="1">
    <citation type="submission" date="2016-08" db="EMBL/GenBank/DDBJ databases">
        <title>Candidatus Dactylopiibacterium carminicum genome sequence.</title>
        <authorList>
            <person name="Ramirez-Puebla S.T."/>
            <person name="Ormeno-Orrillo E."/>
            <person name="Vera-Ponce De Leon A."/>
            <person name="Luis L."/>
            <person name="Sanchez-Flores A."/>
            <person name="Monica R."/>
            <person name="Martinez-Romero E."/>
        </authorList>
    </citation>
    <scope>NUCLEOTIDE SEQUENCE [LARGE SCALE GENOMIC DNA]</scope>
    <source>
        <strain evidence="4">END1</strain>
    </source>
</reference>
<evidence type="ECO:0000313" key="5">
    <source>
        <dbReference type="EMBL" id="PAS92773.1"/>
    </source>
</evidence>
<evidence type="ECO:0000256" key="2">
    <source>
        <dbReference type="ARBA" id="ARBA00023002"/>
    </source>
</evidence>
<dbReference type="Pfam" id="PF00106">
    <property type="entry name" value="adh_short"/>
    <property type="match status" value="1"/>
</dbReference>
<dbReference type="EMBL" id="NMRN01000030">
    <property type="protein sequence ID" value="PAS92773.1"/>
    <property type="molecule type" value="Genomic_DNA"/>
</dbReference>
<proteinExistence type="inferred from homology"/>
<evidence type="ECO:0000313" key="7">
    <source>
        <dbReference type="Proteomes" id="UP000623509"/>
    </source>
</evidence>
<protein>
    <submittedName>
        <fullName evidence="4">NAD(P)-dependent oxidoreductase</fullName>
    </submittedName>
    <submittedName>
        <fullName evidence="5">SDR family oxidoreductase</fullName>
    </submittedName>
</protein>
<dbReference type="OrthoDB" id="9810734at2"/>
<dbReference type="AlphaFoldDB" id="A0A272ERN3"/>
<dbReference type="RefSeq" id="WP_095524938.1">
    <property type="nucleotide sequence ID" value="NZ_MDUX01000035.1"/>
</dbReference>
<dbReference type="PANTHER" id="PTHR42901">
    <property type="entry name" value="ALCOHOL DEHYDROGENASE"/>
    <property type="match status" value="1"/>
</dbReference>
<dbReference type="PANTHER" id="PTHR42901:SF1">
    <property type="entry name" value="ALCOHOL DEHYDROGENASE"/>
    <property type="match status" value="1"/>
</dbReference>
<dbReference type="CDD" id="cd05233">
    <property type="entry name" value="SDR_c"/>
    <property type="match status" value="1"/>
</dbReference>
<sequence length="272" mass="28774">MNDHESRRNLQGTALITGASSGIGATYAERLARRGHDLILVARNHERLNALATRLRVSCGVTVDVLQADLTVSADLARVEQRIATDPKIGILINNAGVAVLGTLVQADIDRVDAMLQLNVVVPTRLAAAAAKAFLIRGSGSVINIASVTAFMAEQFSGTYSGSKAYLLNLSQSMDAELRPAGVHVQAVLPGVTRTEIWERSGQAVENLPASMIMEVGDMVDAALAGFAAGELVTIPSLPDMADFEALEAARRTLHPNLSRNVPAKRYGIAVA</sequence>
<dbReference type="EMBL" id="MDUX01000035">
    <property type="protein sequence ID" value="KAF7598857.1"/>
    <property type="molecule type" value="Genomic_DNA"/>
</dbReference>
<keyword evidence="7" id="KW-1185">Reference proteome</keyword>
<dbReference type="Proteomes" id="UP000216107">
    <property type="component" value="Unassembled WGS sequence"/>
</dbReference>
<comment type="similarity">
    <text evidence="1 3">Belongs to the short-chain dehydrogenases/reductases (SDR) family.</text>
</comment>
<dbReference type="SUPFAM" id="SSF51735">
    <property type="entry name" value="NAD(P)-binding Rossmann-fold domains"/>
    <property type="match status" value="1"/>
</dbReference>
<dbReference type="PRINTS" id="PR00081">
    <property type="entry name" value="GDHRDH"/>
</dbReference>